<dbReference type="EMBL" id="ALPT02000035">
    <property type="protein sequence ID" value="KGA97190.1"/>
    <property type="molecule type" value="Genomic_DNA"/>
</dbReference>
<feature type="transmembrane region" description="Helical" evidence="1">
    <location>
        <begin position="108"/>
        <end position="126"/>
    </location>
</feature>
<organism evidence="2 4">
    <name type="scientific">Alkalihalobacillus alcalophilus ATCC 27647 = CGMCC 1.3604</name>
    <dbReference type="NCBI Taxonomy" id="1218173"/>
    <lineage>
        <taxon>Bacteria</taxon>
        <taxon>Bacillati</taxon>
        <taxon>Bacillota</taxon>
        <taxon>Bacilli</taxon>
        <taxon>Bacillales</taxon>
        <taxon>Bacillaceae</taxon>
        <taxon>Alkalihalobacillus</taxon>
    </lineage>
</organism>
<dbReference type="STRING" id="1218173.BALCAV_0211790"/>
<evidence type="ECO:0000313" key="2">
    <source>
        <dbReference type="EMBL" id="KGA97190.1"/>
    </source>
</evidence>
<dbReference type="Proteomes" id="UP000002754">
    <property type="component" value="Unassembled WGS sequence"/>
</dbReference>
<evidence type="ECO:0000256" key="1">
    <source>
        <dbReference type="SAM" id="Phobius"/>
    </source>
</evidence>
<keyword evidence="1" id="KW-0472">Membrane</keyword>
<proteinExistence type="predicted"/>
<sequence>MLQDRFMEQLEQELMSVPEKEREEILVDYEEHFYIGREKGRSEEDIIKGLGSPKKVAKEILYNMKVSNANENPSFKNVSRAVLATLGLGFFNLVIVLAPYVLVLTVPFVLLTVGAVLVFSPVLLLIESGFTLTFLKEIFYMLGLVGVGLLALVGAYYTLRLIYKGTLRYLSFNLKVIRGS</sequence>
<evidence type="ECO:0000313" key="3">
    <source>
        <dbReference type="EMBL" id="THG90864.1"/>
    </source>
</evidence>
<keyword evidence="4" id="KW-1185">Reference proteome</keyword>
<reference evidence="3 5" key="2">
    <citation type="submission" date="2014-01" db="EMBL/GenBank/DDBJ databases">
        <title>Draft genome sequencing of Bacillus alcalophilus CGMCC 1.3604.</title>
        <authorList>
            <person name="Yang J."/>
            <person name="Diao L."/>
            <person name="Yang S."/>
        </authorList>
    </citation>
    <scope>NUCLEOTIDE SEQUENCE [LARGE SCALE GENOMIC DNA]</scope>
    <source>
        <strain evidence="3 5">CGMCC 1.3604</strain>
    </source>
</reference>
<feature type="transmembrane region" description="Helical" evidence="1">
    <location>
        <begin position="138"/>
        <end position="159"/>
    </location>
</feature>
<evidence type="ECO:0000313" key="5">
    <source>
        <dbReference type="Proteomes" id="UP000297014"/>
    </source>
</evidence>
<keyword evidence="1" id="KW-0812">Transmembrane</keyword>
<accession>A0A094XEJ8</accession>
<protein>
    <recommendedName>
        <fullName evidence="6">DUF1700 domain-containing protein</fullName>
    </recommendedName>
</protein>
<evidence type="ECO:0000313" key="4">
    <source>
        <dbReference type="Proteomes" id="UP000002754"/>
    </source>
</evidence>
<dbReference type="Proteomes" id="UP000297014">
    <property type="component" value="Unassembled WGS sequence"/>
</dbReference>
<evidence type="ECO:0008006" key="6">
    <source>
        <dbReference type="Google" id="ProtNLM"/>
    </source>
</evidence>
<comment type="caution">
    <text evidence="2">The sequence shown here is derived from an EMBL/GenBank/DDBJ whole genome shotgun (WGS) entry which is preliminary data.</text>
</comment>
<dbReference type="Pfam" id="PF22564">
    <property type="entry name" value="HAAS"/>
    <property type="match status" value="1"/>
</dbReference>
<name>A0A094XEJ8_ALKAL</name>
<reference evidence="2 4" key="1">
    <citation type="journal article" date="2014" name="Genome Announc.">
        <title>Draft Genome Sequence of Bacillus alcalophilus AV1934, a Classic Alkaliphile Isolated from Human Feces in 1934.</title>
        <authorList>
            <person name="Attie O."/>
            <person name="Jayaprakash A."/>
            <person name="Shah H."/>
            <person name="Paulsen I.T."/>
            <person name="Morino M."/>
            <person name="Takahashi Y."/>
            <person name="Narumi I."/>
            <person name="Sachidanandam R."/>
            <person name="Satoh K."/>
            <person name="Ito M."/>
            <person name="Krulwich T.A."/>
        </authorList>
    </citation>
    <scope>NUCLEOTIDE SEQUENCE [LARGE SCALE GENOMIC DNA]</scope>
    <source>
        <strain evidence="2 4">AV1934</strain>
    </source>
</reference>
<dbReference type="eggNOG" id="COG4709">
    <property type="taxonomic scope" value="Bacteria"/>
</dbReference>
<keyword evidence="1" id="KW-1133">Transmembrane helix</keyword>
<gene>
    <name evidence="3" type="ORF">AJ85_08350</name>
    <name evidence="2" type="ORF">BALCAV_0211790</name>
</gene>
<dbReference type="EMBL" id="JALP01000107">
    <property type="protein sequence ID" value="THG90864.1"/>
    <property type="molecule type" value="Genomic_DNA"/>
</dbReference>
<dbReference type="RefSeq" id="WP_004428116.1">
    <property type="nucleotide sequence ID" value="NZ_ALPT02000035.1"/>
</dbReference>
<feature type="transmembrane region" description="Helical" evidence="1">
    <location>
        <begin position="81"/>
        <end position="102"/>
    </location>
</feature>
<dbReference type="AlphaFoldDB" id="A0A094XEJ8"/>